<dbReference type="InParanoid" id="G0R3Q6"/>
<accession>G0R3Q6</accession>
<dbReference type="InterPro" id="IPR027417">
    <property type="entry name" value="P-loop_NTPase"/>
</dbReference>
<dbReference type="Gene3D" id="3.40.50.300">
    <property type="entry name" value="P-loop containing nucleotide triphosphate hydrolases"/>
    <property type="match status" value="1"/>
</dbReference>
<dbReference type="SMART" id="SM00177">
    <property type="entry name" value="ARF"/>
    <property type="match status" value="1"/>
</dbReference>
<dbReference type="FunFam" id="3.40.50.300:FF:000586">
    <property type="entry name" value="Rab family GTPase"/>
    <property type="match status" value="1"/>
</dbReference>
<proteinExistence type="inferred from homology"/>
<dbReference type="InterPro" id="IPR005225">
    <property type="entry name" value="Small_GTP-bd"/>
</dbReference>
<dbReference type="RefSeq" id="XP_004027218.1">
    <property type="nucleotide sequence ID" value="XM_004027169.1"/>
</dbReference>
<feature type="domain" description="CBS" evidence="6">
    <location>
        <begin position="267"/>
        <end position="326"/>
    </location>
</feature>
<evidence type="ECO:0000259" key="6">
    <source>
        <dbReference type="PROSITE" id="PS51371"/>
    </source>
</evidence>
<dbReference type="STRING" id="857967.G0R3Q6"/>
<keyword evidence="3" id="KW-0547">Nucleotide-binding</keyword>
<dbReference type="PROSITE" id="PS51419">
    <property type="entry name" value="RAB"/>
    <property type="match status" value="1"/>
</dbReference>
<dbReference type="GeneID" id="14903966"/>
<dbReference type="PROSITE" id="PS51371">
    <property type="entry name" value="CBS"/>
    <property type="match status" value="2"/>
</dbReference>
<dbReference type="GO" id="GO:0003938">
    <property type="term" value="F:IMP dehydrogenase activity"/>
    <property type="evidence" value="ECO:0007669"/>
    <property type="project" value="UniProtKB-EC"/>
</dbReference>
<dbReference type="PRINTS" id="PR00449">
    <property type="entry name" value="RASTRNSFRMNG"/>
</dbReference>
<dbReference type="eggNOG" id="KOG0098">
    <property type="taxonomic scope" value="Eukaryota"/>
</dbReference>
<comment type="subcellular location">
    <subcellularLocation>
        <location evidence="1">Endomembrane system</location>
    </subcellularLocation>
</comment>
<dbReference type="EC" id="1.1.1.205" evidence="7"/>
<feature type="domain" description="CBS" evidence="6">
    <location>
        <begin position="349"/>
        <end position="407"/>
    </location>
</feature>
<dbReference type="CDD" id="cd00154">
    <property type="entry name" value="Rab"/>
    <property type="match status" value="1"/>
</dbReference>
<dbReference type="GO" id="GO:0005525">
    <property type="term" value="F:GTP binding"/>
    <property type="evidence" value="ECO:0007669"/>
    <property type="project" value="InterPro"/>
</dbReference>
<dbReference type="AlphaFoldDB" id="G0R3Q6"/>
<keyword evidence="5" id="KW-0129">CBS domain</keyword>
<dbReference type="NCBIfam" id="TIGR00231">
    <property type="entry name" value="small_GTP"/>
    <property type="match status" value="1"/>
</dbReference>
<evidence type="ECO:0000313" key="8">
    <source>
        <dbReference type="Proteomes" id="UP000008983"/>
    </source>
</evidence>
<dbReference type="Gene3D" id="3.10.580.10">
    <property type="entry name" value="CBS-domain"/>
    <property type="match status" value="2"/>
</dbReference>
<comment type="similarity">
    <text evidence="2">Belongs to the small GTPase superfamily. Rab family.</text>
</comment>
<dbReference type="InterPro" id="IPR046342">
    <property type="entry name" value="CBS_dom_sf"/>
</dbReference>
<evidence type="ECO:0000256" key="4">
    <source>
        <dbReference type="ARBA" id="ARBA00023136"/>
    </source>
</evidence>
<dbReference type="SUPFAM" id="SSF52540">
    <property type="entry name" value="P-loop containing nucleoside triphosphate hydrolases"/>
    <property type="match status" value="1"/>
</dbReference>
<sequence length="486" mass="56516">MNSYHYLFKFILVGDTGVGKSCILLKFSEERYVSDHDATIGVEFGSKTLEINKQTIRFQIWDTAGQESFRSITKSYYKGSIGVILVFDVNKKSSFDNLGRWLKDIKEQAQQNTILTIVGNKIDIGQNQREVSFNQAQEFAQQQNCNYMECSAKNVKTICVVVIDKKFSCAEALNLIIKNDFGEAIIWNQDTAQFDGIITYSDIVNIILKSYKNAALDQIPCIIKKTFFERFAEFNSQRMVQDFKLICIQLSSQIIYKIYIYQIQLFESKNLIVVSINEKLQTACNKMNNNKIHRIIVIDDESQLVIGILTYKDILLYLIRNLTQDFNTDSLDSNQYDIPISFVLSQIKIQQNILTCNSNDIVYNCFDLMMNKWKISSVPIVDNNKTYIGLIHRRDIIFIWKTQNFQILGKPIYQFLQFLKEEKEKIKLTSLNVSEFFNLNDCVRRIVENLFLAYGNRLISINQQTKQIQNLITLGDLFQYYSQDDQ</sequence>
<dbReference type="OrthoDB" id="286637at2759"/>
<name>G0R3Q6_ICHMU</name>
<dbReference type="InterPro" id="IPR001806">
    <property type="entry name" value="Small_GTPase"/>
</dbReference>
<evidence type="ECO:0000313" key="7">
    <source>
        <dbReference type="EMBL" id="EGR27873.1"/>
    </source>
</evidence>
<dbReference type="SMART" id="SM00173">
    <property type="entry name" value="RAS"/>
    <property type="match status" value="1"/>
</dbReference>
<evidence type="ECO:0000256" key="5">
    <source>
        <dbReference type="PROSITE-ProRule" id="PRU00703"/>
    </source>
</evidence>
<dbReference type="SUPFAM" id="SSF54631">
    <property type="entry name" value="CBS-domain pair"/>
    <property type="match status" value="2"/>
</dbReference>
<keyword evidence="7" id="KW-0560">Oxidoreductase</keyword>
<dbReference type="GO" id="GO:0012505">
    <property type="term" value="C:endomembrane system"/>
    <property type="evidence" value="ECO:0007669"/>
    <property type="project" value="UniProtKB-SubCell"/>
</dbReference>
<evidence type="ECO:0000256" key="3">
    <source>
        <dbReference type="ARBA" id="ARBA00022741"/>
    </source>
</evidence>
<dbReference type="eggNOG" id="KOG1764">
    <property type="taxonomic scope" value="Eukaryota"/>
</dbReference>
<dbReference type="SMART" id="SM00116">
    <property type="entry name" value="CBS"/>
    <property type="match status" value="3"/>
</dbReference>
<dbReference type="InterPro" id="IPR000644">
    <property type="entry name" value="CBS_dom"/>
</dbReference>
<organism evidence="7 8">
    <name type="scientific">Ichthyophthirius multifiliis</name>
    <name type="common">White spot disease agent</name>
    <name type="synonym">Ich</name>
    <dbReference type="NCBI Taxonomy" id="5932"/>
    <lineage>
        <taxon>Eukaryota</taxon>
        <taxon>Sar</taxon>
        <taxon>Alveolata</taxon>
        <taxon>Ciliophora</taxon>
        <taxon>Intramacronucleata</taxon>
        <taxon>Oligohymenophorea</taxon>
        <taxon>Hymenostomatida</taxon>
        <taxon>Ophryoglenina</taxon>
        <taxon>Ichthyophthirius</taxon>
    </lineage>
</organism>
<dbReference type="SMART" id="SM00176">
    <property type="entry name" value="RAN"/>
    <property type="match status" value="1"/>
</dbReference>
<gene>
    <name evidence="7" type="ORF">IMG5_187170</name>
</gene>
<dbReference type="CDD" id="cd02205">
    <property type="entry name" value="CBS_pair_SF"/>
    <property type="match status" value="1"/>
</dbReference>
<dbReference type="Proteomes" id="UP000008983">
    <property type="component" value="Unassembled WGS sequence"/>
</dbReference>
<dbReference type="EMBL" id="GL984312">
    <property type="protein sequence ID" value="EGR27873.1"/>
    <property type="molecule type" value="Genomic_DNA"/>
</dbReference>
<evidence type="ECO:0000256" key="2">
    <source>
        <dbReference type="ARBA" id="ARBA00006270"/>
    </source>
</evidence>
<evidence type="ECO:0000256" key="1">
    <source>
        <dbReference type="ARBA" id="ARBA00004308"/>
    </source>
</evidence>
<dbReference type="OMA" id="RDIRFIW"/>
<dbReference type="PROSITE" id="PS51421">
    <property type="entry name" value="RAS"/>
    <property type="match status" value="1"/>
</dbReference>
<reference evidence="7 8" key="1">
    <citation type="submission" date="2011-07" db="EMBL/GenBank/DDBJ databases">
        <authorList>
            <person name="Coyne R."/>
            <person name="Brami D."/>
            <person name="Johnson J."/>
            <person name="Hostetler J."/>
            <person name="Hannick L."/>
            <person name="Clark T."/>
            <person name="Cassidy-Hanley D."/>
            <person name="Inman J."/>
        </authorList>
    </citation>
    <scope>NUCLEOTIDE SEQUENCE [LARGE SCALE GENOMIC DNA]</scope>
    <source>
        <strain evidence="7 8">G5</strain>
    </source>
</reference>
<dbReference type="InterPro" id="IPR050209">
    <property type="entry name" value="Rab_GTPases_membrane_traffic"/>
</dbReference>
<dbReference type="SMART" id="SM00175">
    <property type="entry name" value="RAB"/>
    <property type="match status" value="1"/>
</dbReference>
<dbReference type="Pfam" id="PF00071">
    <property type="entry name" value="Ras"/>
    <property type="match status" value="1"/>
</dbReference>
<keyword evidence="4" id="KW-0472">Membrane</keyword>
<protein>
    <submittedName>
        <fullName evidence="7">Rab2 gtpase, putative</fullName>
        <ecNumber evidence="7">1.1.1.205</ecNumber>
    </submittedName>
</protein>
<dbReference type="Pfam" id="PF00571">
    <property type="entry name" value="CBS"/>
    <property type="match status" value="2"/>
</dbReference>
<keyword evidence="8" id="KW-1185">Reference proteome</keyword>
<dbReference type="GO" id="GO:0003924">
    <property type="term" value="F:GTPase activity"/>
    <property type="evidence" value="ECO:0007669"/>
    <property type="project" value="InterPro"/>
</dbReference>
<dbReference type="SMART" id="SM00174">
    <property type="entry name" value="RHO"/>
    <property type="match status" value="1"/>
</dbReference>
<dbReference type="PANTHER" id="PTHR47979">
    <property type="entry name" value="DRAB11-RELATED"/>
    <property type="match status" value="1"/>
</dbReference>